<feature type="transmembrane region" description="Helical" evidence="5">
    <location>
        <begin position="99"/>
        <end position="120"/>
    </location>
</feature>
<evidence type="ECO:0000313" key="6">
    <source>
        <dbReference type="EMBL" id="TKI54035.1"/>
    </source>
</evidence>
<dbReference type="EMBL" id="SZNK01000001">
    <property type="protein sequence ID" value="TKI54035.1"/>
    <property type="molecule type" value="Genomic_DNA"/>
</dbReference>
<keyword evidence="2 5" id="KW-0812">Transmembrane</keyword>
<dbReference type="OrthoDB" id="2365314at2"/>
<evidence type="ECO:0000256" key="2">
    <source>
        <dbReference type="ARBA" id="ARBA00022692"/>
    </source>
</evidence>
<dbReference type="InterPro" id="IPR010899">
    <property type="entry name" value="UPF0344"/>
</dbReference>
<dbReference type="Pfam" id="PF07457">
    <property type="entry name" value="DUF1516"/>
    <property type="match status" value="1"/>
</dbReference>
<proteinExistence type="predicted"/>
<dbReference type="Proteomes" id="UP000307841">
    <property type="component" value="Unassembled WGS sequence"/>
</dbReference>
<feature type="transmembrane region" description="Helical" evidence="5">
    <location>
        <begin position="69"/>
        <end position="87"/>
    </location>
</feature>
<feature type="transmembrane region" description="Helical" evidence="5">
    <location>
        <begin position="12"/>
        <end position="33"/>
    </location>
</feature>
<reference evidence="6 7" key="1">
    <citation type="submission" date="2019-04" db="EMBL/GenBank/DDBJ databases">
        <title>Whole genome sequencing of Brevibacillus sp. TGS2-1.</title>
        <authorList>
            <person name="Choi A."/>
        </authorList>
    </citation>
    <scope>NUCLEOTIDE SEQUENCE [LARGE SCALE GENOMIC DNA]</scope>
    <source>
        <strain evidence="6 7">TGS2-1</strain>
    </source>
</reference>
<comment type="caution">
    <text evidence="6">The sequence shown here is derived from an EMBL/GenBank/DDBJ whole genome shotgun (WGS) entry which is preliminary data.</text>
</comment>
<feature type="transmembrane region" description="Helical" evidence="5">
    <location>
        <begin position="45"/>
        <end position="63"/>
    </location>
</feature>
<keyword evidence="1" id="KW-1003">Cell membrane</keyword>
<dbReference type="RefSeq" id="WP_137027512.1">
    <property type="nucleotide sequence ID" value="NZ_SZNK01000001.1"/>
</dbReference>
<dbReference type="NCBIfam" id="NF010198">
    <property type="entry name" value="PRK13673.1-5"/>
    <property type="match status" value="1"/>
</dbReference>
<evidence type="ECO:0000256" key="4">
    <source>
        <dbReference type="ARBA" id="ARBA00023136"/>
    </source>
</evidence>
<name>A0A4U2Y2A0_9BACL</name>
<organism evidence="6 7">
    <name type="scientific">Brevibacillus antibioticus</name>
    <dbReference type="NCBI Taxonomy" id="2570228"/>
    <lineage>
        <taxon>Bacteria</taxon>
        <taxon>Bacillati</taxon>
        <taxon>Bacillota</taxon>
        <taxon>Bacilli</taxon>
        <taxon>Bacillales</taxon>
        <taxon>Paenibacillaceae</taxon>
        <taxon>Brevibacillus</taxon>
    </lineage>
</organism>
<evidence type="ECO:0000256" key="1">
    <source>
        <dbReference type="ARBA" id="ARBA00022475"/>
    </source>
</evidence>
<dbReference type="AlphaFoldDB" id="A0A4U2Y2A0"/>
<gene>
    <name evidence="6" type="ORF">E8L90_00400</name>
</gene>
<keyword evidence="4 5" id="KW-0472">Membrane</keyword>
<accession>A0A4U2Y2A0</accession>
<evidence type="ECO:0000256" key="5">
    <source>
        <dbReference type="SAM" id="Phobius"/>
    </source>
</evidence>
<keyword evidence="7" id="KW-1185">Reference proteome</keyword>
<protein>
    <submittedName>
        <fullName evidence="6">DUF1516 family protein</fullName>
    </submittedName>
</protein>
<evidence type="ECO:0000313" key="7">
    <source>
        <dbReference type="Proteomes" id="UP000307841"/>
    </source>
</evidence>
<keyword evidence="3 5" id="KW-1133">Transmembrane helix</keyword>
<sequence length="122" mass="13650">MNFLPYKALIEAHVGSWEVAFVLLIVAYILYCVGKAKAGKIVHMLLRLMMVIILVSGVWMLFVGHATDFYYYVKGIIAVIAFGLMEMSLGKAKRQEGSIGFFIGCIVVLVLVILLGYRVFVR</sequence>
<evidence type="ECO:0000256" key="3">
    <source>
        <dbReference type="ARBA" id="ARBA00022989"/>
    </source>
</evidence>